<name>A0A1S8TF22_9CLOT</name>
<dbReference type="EMBL" id="LZZM01000175">
    <property type="protein sequence ID" value="OOM76251.1"/>
    <property type="molecule type" value="Genomic_DNA"/>
</dbReference>
<dbReference type="PANTHER" id="PTHR39209:SF2">
    <property type="entry name" value="CYTOPLASMIC PROTEIN"/>
    <property type="match status" value="1"/>
</dbReference>
<sequence>MKFSVSKEVFDKMDNVFFGIVVANGINNEVRTRRWIWRQSEQGKITKESKNIFFPIDGFKDKNYNNVISARDELAELSKKNFNCKVKVGFVDINNSEFEF</sequence>
<evidence type="ECO:0000313" key="1">
    <source>
        <dbReference type="EMBL" id="OOM76251.1"/>
    </source>
</evidence>
<protein>
    <submittedName>
        <fullName evidence="1">Uncharacterized protein</fullName>
    </submittedName>
</protein>
<organism evidence="1 2">
    <name type="scientific">Clostridium puniceum</name>
    <dbReference type="NCBI Taxonomy" id="29367"/>
    <lineage>
        <taxon>Bacteria</taxon>
        <taxon>Bacillati</taxon>
        <taxon>Bacillota</taxon>
        <taxon>Clostridia</taxon>
        <taxon>Eubacteriales</taxon>
        <taxon>Clostridiaceae</taxon>
        <taxon>Clostridium</taxon>
    </lineage>
</organism>
<dbReference type="AlphaFoldDB" id="A0A1S8TF22"/>
<comment type="caution">
    <text evidence="1">The sequence shown here is derived from an EMBL/GenBank/DDBJ whole genome shotgun (WGS) entry which is preliminary data.</text>
</comment>
<accession>A0A1S8TF22</accession>
<gene>
    <name evidence="1" type="ORF">CLPUN_27520</name>
</gene>
<reference evidence="1 2" key="1">
    <citation type="submission" date="2016-05" db="EMBL/GenBank/DDBJ databases">
        <title>Microbial solvent formation.</title>
        <authorList>
            <person name="Poehlein A."/>
            <person name="Montoya Solano J.D."/>
            <person name="Flitsch S."/>
            <person name="Krabben P."/>
            <person name="Duerre P."/>
            <person name="Daniel R."/>
        </authorList>
    </citation>
    <scope>NUCLEOTIDE SEQUENCE [LARGE SCALE GENOMIC DNA]</scope>
    <source>
        <strain evidence="1 2">DSM 2619</strain>
    </source>
</reference>
<proteinExistence type="predicted"/>
<dbReference type="PANTHER" id="PTHR39209">
    <property type="match status" value="1"/>
</dbReference>
<dbReference type="Proteomes" id="UP000190890">
    <property type="component" value="Unassembled WGS sequence"/>
</dbReference>
<keyword evidence="2" id="KW-1185">Reference proteome</keyword>
<dbReference type="STRING" id="29367.CLPUN_27520"/>
<evidence type="ECO:0000313" key="2">
    <source>
        <dbReference type="Proteomes" id="UP000190890"/>
    </source>
</evidence>